<dbReference type="InterPro" id="IPR005116">
    <property type="entry name" value="Transp-assoc_OB_typ1"/>
</dbReference>
<dbReference type="InterPro" id="IPR008995">
    <property type="entry name" value="Mo/tungstate-bd_C_term_dom"/>
</dbReference>
<dbReference type="Pfam" id="PF03459">
    <property type="entry name" value="TOBE"/>
    <property type="match status" value="2"/>
</dbReference>
<gene>
    <name evidence="7" type="ORF">PQU95_09715</name>
</gene>
<keyword evidence="8" id="KW-1185">Reference proteome</keyword>
<protein>
    <submittedName>
        <fullName evidence="7">TOBE domain-containing protein</fullName>
    </submittedName>
</protein>
<organism evidence="7 8">
    <name type="scientific">Vogesella aquatica</name>
    <dbReference type="NCBI Taxonomy" id="2984206"/>
    <lineage>
        <taxon>Bacteria</taxon>
        <taxon>Pseudomonadati</taxon>
        <taxon>Pseudomonadota</taxon>
        <taxon>Betaproteobacteria</taxon>
        <taxon>Neisseriales</taxon>
        <taxon>Chromobacteriaceae</taxon>
        <taxon>Vogesella</taxon>
    </lineage>
</organism>
<feature type="domain" description="Mop" evidence="6">
    <location>
        <begin position="200"/>
        <end position="266"/>
    </location>
</feature>
<comment type="similarity">
    <text evidence="1 5">Belongs to the ModE family.</text>
</comment>
<feature type="domain" description="Mop" evidence="6">
    <location>
        <begin position="128"/>
        <end position="194"/>
    </location>
</feature>
<dbReference type="InterPro" id="IPR036390">
    <property type="entry name" value="WH_DNA-bd_sf"/>
</dbReference>
<dbReference type="InterPro" id="IPR016462">
    <property type="entry name" value="ModE"/>
</dbReference>
<dbReference type="InterPro" id="IPR051815">
    <property type="entry name" value="Molybdate_resp_trans_reg"/>
</dbReference>
<evidence type="ECO:0000256" key="5">
    <source>
        <dbReference type="PIRNR" id="PIRNR005763"/>
    </source>
</evidence>
<evidence type="ECO:0000256" key="1">
    <source>
        <dbReference type="ARBA" id="ARBA00008110"/>
    </source>
</evidence>
<dbReference type="SUPFAM" id="SSF46785">
    <property type="entry name" value="Winged helix' DNA-binding domain"/>
    <property type="match status" value="1"/>
</dbReference>
<evidence type="ECO:0000256" key="3">
    <source>
        <dbReference type="ARBA" id="ARBA00022505"/>
    </source>
</evidence>
<dbReference type="PANTHER" id="PTHR30432:SF1">
    <property type="entry name" value="DNA-BINDING TRANSCRIPTIONAL DUAL REGULATOR MODE"/>
    <property type="match status" value="1"/>
</dbReference>
<comment type="caution">
    <text evidence="7">The sequence shown here is derived from an EMBL/GenBank/DDBJ whole genome shotgun (WGS) entry which is preliminary data.</text>
</comment>
<name>A0ABT5IY40_9NEIS</name>
<dbReference type="Proteomes" id="UP001219956">
    <property type="component" value="Unassembled WGS sequence"/>
</dbReference>
<dbReference type="PIRSF" id="PIRSF005763">
    <property type="entry name" value="Txn_reg_ModE"/>
    <property type="match status" value="1"/>
</dbReference>
<dbReference type="SUPFAM" id="SSF50331">
    <property type="entry name" value="MOP-like"/>
    <property type="match status" value="2"/>
</dbReference>
<dbReference type="Gene3D" id="1.10.10.10">
    <property type="entry name" value="Winged helix-like DNA-binding domain superfamily/Winged helix DNA-binding domain"/>
    <property type="match status" value="1"/>
</dbReference>
<dbReference type="RefSeq" id="WP_272751800.1">
    <property type="nucleotide sequence ID" value="NZ_JAQQLF010000010.1"/>
</dbReference>
<reference evidence="7 8" key="1">
    <citation type="submission" date="2023-01" db="EMBL/GenBank/DDBJ databases">
        <title>Novel species of the genus Vogesella isolated from rivers.</title>
        <authorList>
            <person name="Lu H."/>
        </authorList>
    </citation>
    <scope>NUCLEOTIDE SEQUENCE [LARGE SCALE GENOMIC DNA]</scope>
    <source>
        <strain evidence="7 8">DC21W</strain>
    </source>
</reference>
<dbReference type="EMBL" id="JAQQLF010000010">
    <property type="protein sequence ID" value="MDC7717488.1"/>
    <property type="molecule type" value="Genomic_DNA"/>
</dbReference>
<keyword evidence="3 5" id="KW-0500">Molybdenum</keyword>
<proteinExistence type="inferred from homology"/>
<dbReference type="InterPro" id="IPR000847">
    <property type="entry name" value="LysR_HTH_N"/>
</dbReference>
<sequence length="268" mass="27531">MTDKTIQLQGSLWLTIDGQPLGGADRMALLAQIAACGSITRAAKAAGMSYKAAWDAIDTMNNLAGEPLVARLAGGKGGGGTQLTVRGEQLLHNFHTLQAEHQRFVHSLASQAPALADDYLLIRKMAMRTSARNQFAGTVEAVTHGAVNDEVTLLTPGGQRIVAIVTHDSVLGLGLQPGAQALALVKASSIMLVSDAGSARFSARNQLHGEIARIQPGAVNTEVVIALPGGSSVAAVVTQDSCDTLALAVGQPASALFKASSVILAVPA</sequence>
<evidence type="ECO:0000313" key="7">
    <source>
        <dbReference type="EMBL" id="MDC7717488.1"/>
    </source>
</evidence>
<dbReference type="Pfam" id="PF00126">
    <property type="entry name" value="HTH_1"/>
    <property type="match status" value="1"/>
</dbReference>
<dbReference type="PROSITE" id="PS51866">
    <property type="entry name" value="MOP"/>
    <property type="match status" value="2"/>
</dbReference>
<dbReference type="InterPro" id="IPR036388">
    <property type="entry name" value="WH-like_DNA-bd_sf"/>
</dbReference>
<evidence type="ECO:0000259" key="6">
    <source>
        <dbReference type="PROSITE" id="PS51866"/>
    </source>
</evidence>
<dbReference type="Gene3D" id="2.40.50.100">
    <property type="match status" value="2"/>
</dbReference>
<keyword evidence="4" id="KW-0677">Repeat</keyword>
<dbReference type="InterPro" id="IPR004606">
    <property type="entry name" value="Mop_domain"/>
</dbReference>
<evidence type="ECO:0000256" key="2">
    <source>
        <dbReference type="ARBA" id="ARBA00022448"/>
    </source>
</evidence>
<evidence type="ECO:0000313" key="8">
    <source>
        <dbReference type="Proteomes" id="UP001219956"/>
    </source>
</evidence>
<evidence type="ECO:0000256" key="4">
    <source>
        <dbReference type="ARBA" id="ARBA00022737"/>
    </source>
</evidence>
<dbReference type="NCBIfam" id="TIGR00638">
    <property type="entry name" value="Mop"/>
    <property type="match status" value="2"/>
</dbReference>
<dbReference type="PANTHER" id="PTHR30432">
    <property type="entry name" value="TRANSCRIPTIONAL REGULATOR MODE"/>
    <property type="match status" value="1"/>
</dbReference>
<accession>A0ABT5IY40</accession>
<keyword evidence="2 5" id="KW-0813">Transport</keyword>